<dbReference type="Pfam" id="PF13411">
    <property type="entry name" value="MerR_1"/>
    <property type="match status" value="1"/>
</dbReference>
<evidence type="ECO:0000259" key="5">
    <source>
        <dbReference type="PROSITE" id="PS50937"/>
    </source>
</evidence>
<dbReference type="InterPro" id="IPR047057">
    <property type="entry name" value="MerR_fam"/>
</dbReference>
<evidence type="ECO:0000256" key="1">
    <source>
        <dbReference type="ARBA" id="ARBA00022491"/>
    </source>
</evidence>
<evidence type="ECO:0000313" key="7">
    <source>
        <dbReference type="Proteomes" id="UP000719500"/>
    </source>
</evidence>
<evidence type="ECO:0000256" key="2">
    <source>
        <dbReference type="ARBA" id="ARBA00023015"/>
    </source>
</evidence>
<dbReference type="InterPro" id="IPR009061">
    <property type="entry name" value="DNA-bd_dom_put_sf"/>
</dbReference>
<protein>
    <submittedName>
        <fullName evidence="6">MerR family transcriptional regulator</fullName>
    </submittedName>
</protein>
<dbReference type="Gene3D" id="1.10.1660.10">
    <property type="match status" value="1"/>
</dbReference>
<proteinExistence type="predicted"/>
<feature type="domain" description="HTH merR-type" evidence="5">
    <location>
        <begin position="7"/>
        <end position="77"/>
    </location>
</feature>
<comment type="caution">
    <text evidence="6">The sequence shown here is derived from an EMBL/GenBank/DDBJ whole genome shotgun (WGS) entry which is preliminary data.</text>
</comment>
<dbReference type="SUPFAM" id="SSF46955">
    <property type="entry name" value="Putative DNA-binding domain"/>
    <property type="match status" value="1"/>
</dbReference>
<dbReference type="Proteomes" id="UP000719500">
    <property type="component" value="Unassembled WGS sequence"/>
</dbReference>
<evidence type="ECO:0000256" key="3">
    <source>
        <dbReference type="ARBA" id="ARBA00023125"/>
    </source>
</evidence>
<sequence length="269" mass="31744">MKDRKNQYSIGEVAALLNISPQTLRFYDKSGVVVPDFIDQKTGYRYYSYDQISYISRVRYLQQFGFSLEEIRNALASNDIRQFRSFLQRRREDLRAKAEHLTGLLEDLDWYIGYYSYLESHNFNGFPYYQQEPERYLLAEPLHPDEDIYGTAGKRLTKLQQSPLFSQAHFLRAHGYILDFSALLSGRIVPTHFFVYLRQQLPQSHPNLMTIPAAPFLCVQSRILAEPFDGSSLRRYFKEPQKHRLVLANEYEDNFTAFQDCIYEIQIQV</sequence>
<dbReference type="SMART" id="SM00422">
    <property type="entry name" value="HTH_MERR"/>
    <property type="match status" value="1"/>
</dbReference>
<accession>A0ABS2FZK4</accession>
<keyword evidence="1" id="KW-0678">Repressor</keyword>
<dbReference type="RefSeq" id="WP_204805813.1">
    <property type="nucleotide sequence ID" value="NZ_JACSNX010000040.1"/>
</dbReference>
<dbReference type="PROSITE" id="PS00552">
    <property type="entry name" value="HTH_MERR_1"/>
    <property type="match status" value="1"/>
</dbReference>
<reference evidence="6 7" key="1">
    <citation type="journal article" date="2021" name="Sci. Rep.">
        <title>The distribution of antibiotic resistance genes in chicken gut microbiota commensals.</title>
        <authorList>
            <person name="Juricova H."/>
            <person name="Matiasovicova J."/>
            <person name="Kubasova T."/>
            <person name="Cejkova D."/>
            <person name="Rychlik I."/>
        </authorList>
    </citation>
    <scope>NUCLEOTIDE SEQUENCE [LARGE SCALE GENOMIC DNA]</scope>
    <source>
        <strain evidence="6 7">An411</strain>
    </source>
</reference>
<keyword evidence="2" id="KW-0805">Transcription regulation</keyword>
<dbReference type="PROSITE" id="PS50937">
    <property type="entry name" value="HTH_MERR_2"/>
    <property type="match status" value="1"/>
</dbReference>
<keyword evidence="7" id="KW-1185">Reference proteome</keyword>
<dbReference type="PANTHER" id="PTHR30204:SF69">
    <property type="entry name" value="MERR-FAMILY TRANSCRIPTIONAL REGULATOR"/>
    <property type="match status" value="1"/>
</dbReference>
<evidence type="ECO:0000256" key="4">
    <source>
        <dbReference type="ARBA" id="ARBA00023163"/>
    </source>
</evidence>
<dbReference type="EMBL" id="JACSNX010000040">
    <property type="protein sequence ID" value="MBM6852491.1"/>
    <property type="molecule type" value="Genomic_DNA"/>
</dbReference>
<dbReference type="CDD" id="cd01107">
    <property type="entry name" value="HTH_BmrR"/>
    <property type="match status" value="1"/>
</dbReference>
<name>A0ABS2FZK4_9FIRM</name>
<keyword evidence="3" id="KW-0238">DNA-binding</keyword>
<organism evidence="6 7">
    <name type="scientific">Oscillibacter valericigenes</name>
    <dbReference type="NCBI Taxonomy" id="351091"/>
    <lineage>
        <taxon>Bacteria</taxon>
        <taxon>Bacillati</taxon>
        <taxon>Bacillota</taxon>
        <taxon>Clostridia</taxon>
        <taxon>Eubacteriales</taxon>
        <taxon>Oscillospiraceae</taxon>
        <taxon>Oscillibacter</taxon>
    </lineage>
</organism>
<evidence type="ECO:0000313" key="6">
    <source>
        <dbReference type="EMBL" id="MBM6852491.1"/>
    </source>
</evidence>
<gene>
    <name evidence="6" type="ORF">H9X91_13725</name>
</gene>
<keyword evidence="4" id="KW-0804">Transcription</keyword>
<dbReference type="PANTHER" id="PTHR30204">
    <property type="entry name" value="REDOX-CYCLING DRUG-SENSING TRANSCRIPTIONAL ACTIVATOR SOXR"/>
    <property type="match status" value="1"/>
</dbReference>
<dbReference type="InterPro" id="IPR000551">
    <property type="entry name" value="MerR-type_HTH_dom"/>
</dbReference>